<dbReference type="EMBL" id="HBIX01032268">
    <property type="protein sequence ID" value="CAE0728488.1"/>
    <property type="molecule type" value="Transcribed_RNA"/>
</dbReference>
<sequence length="572" mass="63951">MPNKSYCCFGHQKSKTNTPKNRANNWSCLSQVGILCDRCRCFFCYSCLNKILQKTSKLSKPPIYVELEDALHHKKKTISMCHSCWFLEKTIKCDDETQNLHTNTKLHHPLCGCFYLPEFGCFYLPEFGLLIDSPIVNESGKNHVDVHGLGAETGSPQPLHCVLDYDATSTLPIDFSPKTINSMVERSNRFTRRRIILNVPHYVSGARYLTFSIDLISIKVCPDAVIPPKGTHLIPPHNLDHLVYFGTGDKFPKTSITIIVGTVGNDNKVQSLLLCRFWNAVKSAPSLGVVNQFLLDLMELTENNGIEKHQMGGSSANFSQSSAFKKFLQSRGICPRRLKGTCIIPYGNKVTVAYINSEGNAMFFHYSNPVHGGKIKTISMSVLNKYPFLQVFAECKIYTALLLRRLNQMKAFTIVPTAVRCELAVLKECQDKLNLSKEYNGHDNFRSQLLKEFSLWYSFTVVLHPVGYHQDNFGAKTVSGYDTNSLENKICFRTKGFGKDFYGCGRFGAGESYCCFALLDWGGSTNNSVNADDGEEPNGDPDEVQPPLFVPQLPLDVGTNPDGIYIGGLSNV</sequence>
<reference evidence="2" key="1">
    <citation type="submission" date="2021-01" db="EMBL/GenBank/DDBJ databases">
        <authorList>
            <person name="Corre E."/>
            <person name="Pelletier E."/>
            <person name="Niang G."/>
            <person name="Scheremetjew M."/>
            <person name="Finn R."/>
            <person name="Kale V."/>
            <person name="Holt S."/>
            <person name="Cochrane G."/>
            <person name="Meng A."/>
            <person name="Brown T."/>
            <person name="Cohen L."/>
        </authorList>
    </citation>
    <scope>NUCLEOTIDE SEQUENCE</scope>
    <source>
        <strain evidence="2">10249 10 AB</strain>
    </source>
</reference>
<protein>
    <submittedName>
        <fullName evidence="2">Uncharacterized protein</fullName>
    </submittedName>
</protein>
<dbReference type="AlphaFoldDB" id="A0A7S4AWD7"/>
<gene>
    <name evidence="2" type="ORF">PAUS00366_LOCUS21272</name>
</gene>
<proteinExistence type="predicted"/>
<feature type="compositionally biased region" description="Acidic residues" evidence="1">
    <location>
        <begin position="532"/>
        <end position="543"/>
    </location>
</feature>
<organism evidence="2">
    <name type="scientific">Pseudo-nitzschia australis</name>
    <dbReference type="NCBI Taxonomy" id="44445"/>
    <lineage>
        <taxon>Eukaryota</taxon>
        <taxon>Sar</taxon>
        <taxon>Stramenopiles</taxon>
        <taxon>Ochrophyta</taxon>
        <taxon>Bacillariophyta</taxon>
        <taxon>Bacillariophyceae</taxon>
        <taxon>Bacillariophycidae</taxon>
        <taxon>Bacillariales</taxon>
        <taxon>Bacillariaceae</taxon>
        <taxon>Pseudo-nitzschia</taxon>
    </lineage>
</organism>
<evidence type="ECO:0000313" key="2">
    <source>
        <dbReference type="EMBL" id="CAE0728488.1"/>
    </source>
</evidence>
<accession>A0A7S4AWD7</accession>
<name>A0A7S4AWD7_9STRA</name>
<evidence type="ECO:0000256" key="1">
    <source>
        <dbReference type="SAM" id="MobiDB-lite"/>
    </source>
</evidence>
<feature type="region of interest" description="Disordered" evidence="1">
    <location>
        <begin position="527"/>
        <end position="547"/>
    </location>
</feature>